<reference evidence="3 4" key="1">
    <citation type="journal article" date="2013" name="BMC Genomics">
        <title>Genomics-driven discovery of the pneumocandin biosynthetic gene cluster in the fungus Glarea lozoyensis.</title>
        <authorList>
            <person name="Chen L."/>
            <person name="Yue Q."/>
            <person name="Zhang X."/>
            <person name="Xiang M."/>
            <person name="Wang C."/>
            <person name="Li S."/>
            <person name="Che Y."/>
            <person name="Ortiz-Lopez F.J."/>
            <person name="Bills G.F."/>
            <person name="Liu X."/>
            <person name="An Z."/>
        </authorList>
    </citation>
    <scope>NUCLEOTIDE SEQUENCE [LARGE SCALE GENOMIC DNA]</scope>
    <source>
        <strain evidence="4">ATCC 20868 / MF5171</strain>
    </source>
</reference>
<dbReference type="Pfam" id="PF00498">
    <property type="entry name" value="FHA"/>
    <property type="match status" value="1"/>
</dbReference>
<dbReference type="FunFam" id="2.60.200.20:FF:000038">
    <property type="entry name" value="FHA domain-containing protein SNIP1"/>
    <property type="match status" value="1"/>
</dbReference>
<dbReference type="InterPro" id="IPR050923">
    <property type="entry name" value="Cell_Proc_Reg/RNA_Proc"/>
</dbReference>
<dbReference type="RefSeq" id="XP_008085916.1">
    <property type="nucleotide sequence ID" value="XM_008087725.1"/>
</dbReference>
<dbReference type="SMART" id="SM00240">
    <property type="entry name" value="FHA"/>
    <property type="match status" value="1"/>
</dbReference>
<feature type="compositionally biased region" description="Basic and acidic residues" evidence="1">
    <location>
        <begin position="1"/>
        <end position="11"/>
    </location>
</feature>
<dbReference type="InterPro" id="IPR000253">
    <property type="entry name" value="FHA_dom"/>
</dbReference>
<dbReference type="InterPro" id="IPR008984">
    <property type="entry name" value="SMAD_FHA_dom_sf"/>
</dbReference>
<dbReference type="PROSITE" id="PS50006">
    <property type="entry name" value="FHA_DOMAIN"/>
    <property type="match status" value="1"/>
</dbReference>
<dbReference type="SUPFAM" id="SSF49879">
    <property type="entry name" value="SMAD/FHA domain"/>
    <property type="match status" value="1"/>
</dbReference>
<protein>
    <submittedName>
        <fullName evidence="3">SMAD/FHA</fullName>
    </submittedName>
</protein>
<dbReference type="eggNOG" id="KOG1882">
    <property type="taxonomic scope" value="Eukaryota"/>
</dbReference>
<organism evidence="3 4">
    <name type="scientific">Glarea lozoyensis (strain ATCC 20868 / MF5171)</name>
    <dbReference type="NCBI Taxonomy" id="1116229"/>
    <lineage>
        <taxon>Eukaryota</taxon>
        <taxon>Fungi</taxon>
        <taxon>Dikarya</taxon>
        <taxon>Ascomycota</taxon>
        <taxon>Pezizomycotina</taxon>
        <taxon>Leotiomycetes</taxon>
        <taxon>Helotiales</taxon>
        <taxon>Helotiaceae</taxon>
        <taxon>Glarea</taxon>
    </lineage>
</organism>
<dbReference type="KEGG" id="glz:GLAREA_02640"/>
<dbReference type="EMBL" id="KE145370">
    <property type="protein sequence ID" value="EPE26726.1"/>
    <property type="molecule type" value="Genomic_DNA"/>
</dbReference>
<feature type="compositionally biased region" description="Polar residues" evidence="1">
    <location>
        <begin position="126"/>
        <end position="149"/>
    </location>
</feature>
<dbReference type="CDD" id="cd22676">
    <property type="entry name" value="FHA_SNIP1_DDL-like"/>
    <property type="match status" value="1"/>
</dbReference>
<gene>
    <name evidence="3" type="ORF">GLAREA_02640</name>
</gene>
<feature type="region of interest" description="Disordered" evidence="1">
    <location>
        <begin position="1"/>
        <end position="167"/>
    </location>
</feature>
<name>S3D3U4_GLAL2</name>
<dbReference type="AlphaFoldDB" id="S3D3U4"/>
<feature type="compositionally biased region" description="Basic and acidic residues" evidence="1">
    <location>
        <begin position="35"/>
        <end position="67"/>
    </location>
</feature>
<dbReference type="OMA" id="WQKSCWL"/>
<dbReference type="GeneID" id="19461696"/>
<evidence type="ECO:0000256" key="1">
    <source>
        <dbReference type="SAM" id="MobiDB-lite"/>
    </source>
</evidence>
<evidence type="ECO:0000313" key="3">
    <source>
        <dbReference type="EMBL" id="EPE26726.1"/>
    </source>
</evidence>
<dbReference type="STRING" id="1116229.S3D3U4"/>
<dbReference type="OrthoDB" id="444265at2759"/>
<dbReference type="PANTHER" id="PTHR23308">
    <property type="entry name" value="NUCLEAR INHIBITOR OF PROTEIN PHOSPHATASE-1"/>
    <property type="match status" value="1"/>
</dbReference>
<dbReference type="Proteomes" id="UP000016922">
    <property type="component" value="Unassembled WGS sequence"/>
</dbReference>
<feature type="compositionally biased region" description="Basic and acidic residues" evidence="1">
    <location>
        <begin position="93"/>
        <end position="121"/>
    </location>
</feature>
<proteinExistence type="predicted"/>
<sequence length="322" mass="37049">MDSKRHDEDKPRRRRSRSSPSSSDEERRRQRRRRDREAPARETKPGSSRDERRRDRDYSRERGDGRDRKRRRSHSPAQESSRGRVDRTRKHRGTQDRSPSHRQERRDDHRNRGKMESKTSREGSAAQVSRKSNGPLPSQASSFQQNVDPSTALVPAGDVPEKQKPNFAPTGLLAAASNSVTQVDGSSIVLKYHEPAEARKPPTKDEWKLFVFKGADILETIELSTRSCWLVGREITVVDLPAEHPSISKQHAVIQFRYIEKTNEFGDRTGRVRPYLIDLESANGTLLNKDEVPPSRYLELRDKDMIQFGHSTREQVPFAEPQ</sequence>
<evidence type="ECO:0000259" key="2">
    <source>
        <dbReference type="PROSITE" id="PS50006"/>
    </source>
</evidence>
<keyword evidence="4" id="KW-1185">Reference proteome</keyword>
<dbReference type="HOGENOM" id="CLU_022457_0_1_1"/>
<feature type="domain" description="FHA" evidence="2">
    <location>
        <begin position="229"/>
        <end position="292"/>
    </location>
</feature>
<evidence type="ECO:0000313" key="4">
    <source>
        <dbReference type="Proteomes" id="UP000016922"/>
    </source>
</evidence>
<dbReference type="Gene3D" id="2.60.200.20">
    <property type="match status" value="1"/>
</dbReference>
<accession>S3D3U4</accession>